<dbReference type="Pfam" id="PF04070">
    <property type="entry name" value="DUF378"/>
    <property type="match status" value="1"/>
</dbReference>
<organism evidence="2 3">
    <name type="scientific">Pigmentiphaga aceris</name>
    <dbReference type="NCBI Taxonomy" id="1940612"/>
    <lineage>
        <taxon>Bacteria</taxon>
        <taxon>Pseudomonadati</taxon>
        <taxon>Pseudomonadota</taxon>
        <taxon>Betaproteobacteria</taxon>
        <taxon>Burkholderiales</taxon>
        <taxon>Alcaligenaceae</taxon>
        <taxon>Pigmentiphaga</taxon>
    </lineage>
</organism>
<dbReference type="PANTHER" id="PTHR37304">
    <property type="entry name" value="MEMBRANE PROTEIN-RELATED"/>
    <property type="match status" value="1"/>
</dbReference>
<keyword evidence="1" id="KW-0812">Transmembrane</keyword>
<sequence length="75" mass="7954">MRADVAPISVAGWIALILMIVGGLNWGLVGAFRIDLVASLFGPDSGLSRAVYLLVGLSAVYGIYLLTRLGGRHRL</sequence>
<feature type="transmembrane region" description="Helical" evidence="1">
    <location>
        <begin position="12"/>
        <end position="34"/>
    </location>
</feature>
<proteinExistence type="predicted"/>
<dbReference type="EMBL" id="CP043046">
    <property type="protein sequence ID" value="QEI09337.1"/>
    <property type="molecule type" value="Genomic_DNA"/>
</dbReference>
<dbReference type="KEGG" id="pacr:FXN63_15005"/>
<evidence type="ECO:0000313" key="2">
    <source>
        <dbReference type="EMBL" id="QEI09337.1"/>
    </source>
</evidence>
<keyword evidence="1" id="KW-0472">Membrane</keyword>
<dbReference type="OrthoDB" id="9812136at2"/>
<gene>
    <name evidence="2" type="ORF">FXN63_15005</name>
</gene>
<evidence type="ECO:0000313" key="3">
    <source>
        <dbReference type="Proteomes" id="UP000325161"/>
    </source>
</evidence>
<keyword evidence="3" id="KW-1185">Reference proteome</keyword>
<evidence type="ECO:0000256" key="1">
    <source>
        <dbReference type="SAM" id="Phobius"/>
    </source>
</evidence>
<keyword evidence="1" id="KW-1133">Transmembrane helix</keyword>
<dbReference type="AlphaFoldDB" id="A0A5C0B8X1"/>
<reference evidence="2 3" key="1">
    <citation type="submission" date="2019-08" db="EMBL/GenBank/DDBJ databases">
        <title>Amphibian skin-associated Pigmentiphaga: genome sequence and occurrence across geography and hosts.</title>
        <authorList>
            <person name="Bletz M.C."/>
            <person name="Bunk B."/>
            <person name="Sproeer C."/>
            <person name="Biwer P."/>
            <person name="Reiter S."/>
            <person name="Rabemananjara F.C.E."/>
            <person name="Schulz S."/>
            <person name="Overmann J."/>
            <person name="Vences M."/>
        </authorList>
    </citation>
    <scope>NUCLEOTIDE SEQUENCE [LARGE SCALE GENOMIC DNA]</scope>
    <source>
        <strain evidence="2 3">Mada1488</strain>
    </source>
</reference>
<dbReference type="Proteomes" id="UP000325161">
    <property type="component" value="Chromosome"/>
</dbReference>
<dbReference type="PANTHER" id="PTHR37304:SF1">
    <property type="entry name" value="MEMBRANE PROTEIN"/>
    <property type="match status" value="1"/>
</dbReference>
<accession>A0A5C0B8X1</accession>
<protein>
    <submittedName>
        <fullName evidence="2">DUF378 domain-containing protein</fullName>
    </submittedName>
</protein>
<dbReference type="InterPro" id="IPR007211">
    <property type="entry name" value="DUF378"/>
</dbReference>
<feature type="transmembrane region" description="Helical" evidence="1">
    <location>
        <begin position="46"/>
        <end position="66"/>
    </location>
</feature>
<name>A0A5C0B8X1_9BURK</name>